<sequence length="842" mass="95624">PEETDDELRSSYIQHVQFSLEFLNLIKSATLENDNLDADTLQRLRSPEPPLAESELAGYKPSLDLYFSCASAPESTYNAVREVFMEQNPEKEILSIYRVRQLIQRLTGITPAYDDMCIKGCSAYTGPLKDFDHCPKANCNEPRYLPGRTGTARQQACTIPLGPQIQALRQSKEGSLALQYRSRKIAEILESLTVEPIYDDVFCGQDFKDLGITLGIPPPNEDDIFIGLSIDGAQLYRDKASDTYFGIWIVYDYDPSIRYKRRHILPAFIIPGPEKPGNIQSYLFRSLYHLSALQNEGNSAGFKAYDALKDSVINSRIFFAFGTADTIGLVDLDGRAGHHGAHGCRLGCPMQGRHKPGCGIYYAVHLCPNNYTVPECSHADFDFRSLQLPTVEKYRSDLRKVVTAANATAYKAARLATGITKPSLICGLRYALPPPKCFMVDLMHLFFNNIPDLMLSLWRGTIDCAKTDSKATWDWMTFTGPIFKRHGQLVAEAKQYFPSYFHRPPRNPAEKLNSGFKATEYCLYFFGLGPALFKSLLPDKYWQHYCMLVHAVRILVQRRITQTQMLEAYSLVVRFVEDFENLYYQRRVDRIHFCRPCLHTLLHAPKEIYRAGPGAYSTQFTLEGTIGLLVGDIRQHSTPFANVIQIGIRRSQVNALQAMYPQLIREKAKTQKHSLSTGNGYVFLTPRTEKAEKLGNALQAALIKERFGLDKVRRWGRVQLYNGQTVRSRYAEDKVKTLMRRVARMIKFRLNNTIHYGEVQFFFYHASVAYAVVSKFSDPDPLLSQLSLQTVLAMRYCGDEDLLILTVDTIISLISMQKIPLTDGEAEQAQRWFPVEKSGLDD</sequence>
<organism evidence="1 2">
    <name type="scientific">Coprinopsis marcescibilis</name>
    <name type="common">Agaric fungus</name>
    <name type="synonym">Psathyrella marcescibilis</name>
    <dbReference type="NCBI Taxonomy" id="230819"/>
    <lineage>
        <taxon>Eukaryota</taxon>
        <taxon>Fungi</taxon>
        <taxon>Dikarya</taxon>
        <taxon>Basidiomycota</taxon>
        <taxon>Agaricomycotina</taxon>
        <taxon>Agaricomycetes</taxon>
        <taxon>Agaricomycetidae</taxon>
        <taxon>Agaricales</taxon>
        <taxon>Agaricineae</taxon>
        <taxon>Psathyrellaceae</taxon>
        <taxon>Coprinopsis</taxon>
    </lineage>
</organism>
<dbReference type="Proteomes" id="UP000307440">
    <property type="component" value="Unassembled WGS sequence"/>
</dbReference>
<dbReference type="PANTHER" id="PTHR46579">
    <property type="entry name" value="F5/8 TYPE C DOMAIN-CONTAINING PROTEIN-RELATED"/>
    <property type="match status" value="1"/>
</dbReference>
<feature type="non-terminal residue" evidence="1">
    <location>
        <position position="842"/>
    </location>
</feature>
<dbReference type="STRING" id="230819.A0A5C3KMF0"/>
<protein>
    <submittedName>
        <fullName evidence="1">Uncharacterized protein</fullName>
    </submittedName>
</protein>
<evidence type="ECO:0000313" key="1">
    <source>
        <dbReference type="EMBL" id="TFK21215.1"/>
    </source>
</evidence>
<dbReference type="AlphaFoldDB" id="A0A5C3KMF0"/>
<dbReference type="OrthoDB" id="2669721at2759"/>
<dbReference type="PANTHER" id="PTHR46579:SF1">
    <property type="entry name" value="F5_8 TYPE C DOMAIN-CONTAINING PROTEIN"/>
    <property type="match status" value="1"/>
</dbReference>
<reference evidence="1 2" key="1">
    <citation type="journal article" date="2019" name="Nat. Ecol. Evol.">
        <title>Megaphylogeny resolves global patterns of mushroom evolution.</title>
        <authorList>
            <person name="Varga T."/>
            <person name="Krizsan K."/>
            <person name="Foldi C."/>
            <person name="Dima B."/>
            <person name="Sanchez-Garcia M."/>
            <person name="Sanchez-Ramirez S."/>
            <person name="Szollosi G.J."/>
            <person name="Szarkandi J.G."/>
            <person name="Papp V."/>
            <person name="Albert L."/>
            <person name="Andreopoulos W."/>
            <person name="Angelini C."/>
            <person name="Antonin V."/>
            <person name="Barry K.W."/>
            <person name="Bougher N.L."/>
            <person name="Buchanan P."/>
            <person name="Buyck B."/>
            <person name="Bense V."/>
            <person name="Catcheside P."/>
            <person name="Chovatia M."/>
            <person name="Cooper J."/>
            <person name="Damon W."/>
            <person name="Desjardin D."/>
            <person name="Finy P."/>
            <person name="Geml J."/>
            <person name="Haridas S."/>
            <person name="Hughes K."/>
            <person name="Justo A."/>
            <person name="Karasinski D."/>
            <person name="Kautmanova I."/>
            <person name="Kiss B."/>
            <person name="Kocsube S."/>
            <person name="Kotiranta H."/>
            <person name="LaButti K.M."/>
            <person name="Lechner B.E."/>
            <person name="Liimatainen K."/>
            <person name="Lipzen A."/>
            <person name="Lukacs Z."/>
            <person name="Mihaltcheva S."/>
            <person name="Morgado L.N."/>
            <person name="Niskanen T."/>
            <person name="Noordeloos M.E."/>
            <person name="Ohm R.A."/>
            <person name="Ortiz-Santana B."/>
            <person name="Ovrebo C."/>
            <person name="Racz N."/>
            <person name="Riley R."/>
            <person name="Savchenko A."/>
            <person name="Shiryaev A."/>
            <person name="Soop K."/>
            <person name="Spirin V."/>
            <person name="Szebenyi C."/>
            <person name="Tomsovsky M."/>
            <person name="Tulloss R.E."/>
            <person name="Uehling J."/>
            <person name="Grigoriev I.V."/>
            <person name="Vagvolgyi C."/>
            <person name="Papp T."/>
            <person name="Martin F.M."/>
            <person name="Miettinen O."/>
            <person name="Hibbett D.S."/>
            <person name="Nagy L.G."/>
        </authorList>
    </citation>
    <scope>NUCLEOTIDE SEQUENCE [LARGE SCALE GENOMIC DNA]</scope>
    <source>
        <strain evidence="1 2">CBS 121175</strain>
    </source>
</reference>
<name>A0A5C3KMF0_COPMA</name>
<dbReference type="EMBL" id="ML210275">
    <property type="protein sequence ID" value="TFK21215.1"/>
    <property type="molecule type" value="Genomic_DNA"/>
</dbReference>
<evidence type="ECO:0000313" key="2">
    <source>
        <dbReference type="Proteomes" id="UP000307440"/>
    </source>
</evidence>
<proteinExistence type="predicted"/>
<accession>A0A5C3KMF0</accession>
<feature type="non-terminal residue" evidence="1">
    <location>
        <position position="1"/>
    </location>
</feature>
<keyword evidence="2" id="KW-1185">Reference proteome</keyword>
<gene>
    <name evidence="1" type="ORF">FA15DRAFT_567726</name>
</gene>